<dbReference type="PANTHER" id="PTHR43235:SF1">
    <property type="entry name" value="GLUTAMINE AMIDOTRANSFERASE PB2B2.05-RELATED"/>
    <property type="match status" value="1"/>
</dbReference>
<dbReference type="PATRIC" id="fig|1121865.3.peg.1749"/>
<dbReference type="RefSeq" id="WP_016183915.1">
    <property type="nucleotide sequence ID" value="NZ_JXKI01000003.1"/>
</dbReference>
<keyword evidence="2" id="KW-1185">Reference proteome</keyword>
<proteinExistence type="predicted"/>
<sequence>MRPMIGLVPLYDEKLNSYWMLPEYMQAIEEAGGLPVMLPLTSQKTTITQLAQRLDGLLLTGGHDIEPARYQQAKLAQCQTTCPLRDEMEQLLLDIFYQENRPILGICRGLQFLNVYLGGSLYQDLPSQISSSIKHSMQPPFDAVAHEVQLVEDSPLARLFQQEKLGVNSRHHQAIDQLASDLQAMAYSPDGLIEAAYAPKKKYVLAVQWHPEHMKDAKSSQQLFKQFIQASSQEK</sequence>
<dbReference type="GO" id="GO:0005829">
    <property type="term" value="C:cytosol"/>
    <property type="evidence" value="ECO:0007669"/>
    <property type="project" value="TreeGrafter"/>
</dbReference>
<dbReference type="InterPro" id="IPR011697">
    <property type="entry name" value="Peptidase_C26"/>
</dbReference>
<gene>
    <name evidence="1" type="ORF">I568_01449</name>
</gene>
<comment type="caution">
    <text evidence="1">The sequence shown here is derived from an EMBL/GenBank/DDBJ whole genome shotgun (WGS) entry which is preliminary data.</text>
</comment>
<name>S1N4V0_9ENTE</name>
<accession>S1N4V0</accession>
<reference evidence="1 2" key="1">
    <citation type="submission" date="2013-03" db="EMBL/GenBank/DDBJ databases">
        <title>The Genome Sequence of Enterococcus columbae ATCC_51263 (PacBio/Illumina hybrid assembly).</title>
        <authorList>
            <consortium name="The Broad Institute Genomics Platform"/>
            <consortium name="The Broad Institute Genome Sequencing Center for Infectious Disease"/>
            <person name="Earl A."/>
            <person name="Russ C."/>
            <person name="Gilmore M."/>
            <person name="Surin D."/>
            <person name="Walker B."/>
            <person name="Young S."/>
            <person name="Zeng Q."/>
            <person name="Gargeya S."/>
            <person name="Fitzgerald M."/>
            <person name="Haas B."/>
            <person name="Abouelleil A."/>
            <person name="Allen A.W."/>
            <person name="Alvarado L."/>
            <person name="Arachchi H.M."/>
            <person name="Berlin A.M."/>
            <person name="Chapman S.B."/>
            <person name="Gainer-Dewar J."/>
            <person name="Goldberg J."/>
            <person name="Griggs A."/>
            <person name="Gujja S."/>
            <person name="Hansen M."/>
            <person name="Howarth C."/>
            <person name="Imamovic A."/>
            <person name="Ireland A."/>
            <person name="Larimer J."/>
            <person name="McCowan C."/>
            <person name="Murphy C."/>
            <person name="Pearson M."/>
            <person name="Poon T.W."/>
            <person name="Priest M."/>
            <person name="Roberts A."/>
            <person name="Saif S."/>
            <person name="Shea T."/>
            <person name="Sisk P."/>
            <person name="Sykes S."/>
            <person name="Wortman J."/>
            <person name="Nusbaum C."/>
            <person name="Birren B."/>
        </authorList>
    </citation>
    <scope>NUCLEOTIDE SEQUENCE [LARGE SCALE GENOMIC DNA]</scope>
    <source>
        <strain evidence="1 2">ATCC 51263</strain>
    </source>
</reference>
<dbReference type="STRING" id="1121865.OMW_01806"/>
<organism evidence="1 2">
    <name type="scientific">Enterococcus columbae DSM 7374 = ATCC 51263</name>
    <dbReference type="NCBI Taxonomy" id="1121865"/>
    <lineage>
        <taxon>Bacteria</taxon>
        <taxon>Bacillati</taxon>
        <taxon>Bacillota</taxon>
        <taxon>Bacilli</taxon>
        <taxon>Lactobacillales</taxon>
        <taxon>Enterococcaceae</taxon>
        <taxon>Enterococcus</taxon>
    </lineage>
</organism>
<dbReference type="GO" id="GO:0006598">
    <property type="term" value="P:polyamine catabolic process"/>
    <property type="evidence" value="ECO:0007669"/>
    <property type="project" value="TreeGrafter"/>
</dbReference>
<dbReference type="InterPro" id="IPR044668">
    <property type="entry name" value="PuuD-like"/>
</dbReference>
<dbReference type="PANTHER" id="PTHR43235">
    <property type="entry name" value="GLUTAMINE AMIDOTRANSFERASE PB2B2.05-RELATED"/>
    <property type="match status" value="1"/>
</dbReference>
<evidence type="ECO:0000313" key="2">
    <source>
        <dbReference type="Proteomes" id="UP000014113"/>
    </source>
</evidence>
<dbReference type="GO" id="GO:0033969">
    <property type="term" value="F:gamma-glutamyl-gamma-aminobutyrate hydrolase activity"/>
    <property type="evidence" value="ECO:0007669"/>
    <property type="project" value="TreeGrafter"/>
</dbReference>
<dbReference type="Gene3D" id="3.40.50.880">
    <property type="match status" value="1"/>
</dbReference>
<dbReference type="Proteomes" id="UP000014113">
    <property type="component" value="Unassembled WGS sequence"/>
</dbReference>
<protein>
    <submittedName>
        <fullName evidence="1">Uncharacterized protein</fullName>
    </submittedName>
</protein>
<dbReference type="EMBL" id="ASWJ01000006">
    <property type="protein sequence ID" value="EOW84002.1"/>
    <property type="molecule type" value="Genomic_DNA"/>
</dbReference>
<dbReference type="AlphaFoldDB" id="S1N4V0"/>
<dbReference type="InterPro" id="IPR029062">
    <property type="entry name" value="Class_I_gatase-like"/>
</dbReference>
<dbReference type="OrthoDB" id="9813383at2"/>
<dbReference type="PROSITE" id="PS51273">
    <property type="entry name" value="GATASE_TYPE_1"/>
    <property type="match status" value="1"/>
</dbReference>
<dbReference type="CDD" id="cd01745">
    <property type="entry name" value="GATase1_2"/>
    <property type="match status" value="1"/>
</dbReference>
<dbReference type="eggNOG" id="COG2071">
    <property type="taxonomic scope" value="Bacteria"/>
</dbReference>
<dbReference type="FunFam" id="3.40.50.880:FF:000030">
    <property type="entry name" value="Gamma-glutamyl-gamma-aminobutyrate hydrolase PuuD"/>
    <property type="match status" value="1"/>
</dbReference>
<dbReference type="SUPFAM" id="SSF52317">
    <property type="entry name" value="Class I glutamine amidotransferase-like"/>
    <property type="match status" value="1"/>
</dbReference>
<dbReference type="Pfam" id="PF07722">
    <property type="entry name" value="Peptidase_C26"/>
    <property type="match status" value="1"/>
</dbReference>
<evidence type="ECO:0000313" key="1">
    <source>
        <dbReference type="EMBL" id="EOW84002.1"/>
    </source>
</evidence>